<proteinExistence type="predicted"/>
<sequence>MPSRRHHAKTTTGCYACKARRVKCDEGRPACKSCTRRHTTCQYPFDHGPGSPQHPRPPHGQDVAIAGGTPHVFDSLDLLLMHRYCTNTSSRLLPSPEATYVWQMVVPLKAETHPILQRAILALAAIDLAASHAKAPGDATLSARYRARGLHHQQVALPMFQEMLTRQDPAQNNVIFMFSVMLIMLAFGALQSTCEPPTVEDILEVFALFRGPRALWNIRDTAETELGEAIMSGDKLEVASSDLITPGAEEIFAKLDEAEMDEVCTEAAQLLRITWATVKLVPNDLRAMAYFPAMADDAFFTKVAEHDANALLVLRHFAVVLKAHEERWWVGRWHEILVAAVDAAWPKDV</sequence>
<dbReference type="SUPFAM" id="SSF57701">
    <property type="entry name" value="Zn2/Cys6 DNA-binding domain"/>
    <property type="match status" value="1"/>
</dbReference>
<dbReference type="GO" id="GO:0008270">
    <property type="term" value="F:zinc ion binding"/>
    <property type="evidence" value="ECO:0007669"/>
    <property type="project" value="InterPro"/>
</dbReference>
<dbReference type="InterPro" id="IPR036864">
    <property type="entry name" value="Zn2-C6_fun-type_DNA-bd_sf"/>
</dbReference>
<dbReference type="GO" id="GO:0001228">
    <property type="term" value="F:DNA-binding transcription activator activity, RNA polymerase II-specific"/>
    <property type="evidence" value="ECO:0007669"/>
    <property type="project" value="TreeGrafter"/>
</dbReference>
<dbReference type="RefSeq" id="XP_044656901.1">
    <property type="nucleotide sequence ID" value="XM_044800966.1"/>
</dbReference>
<dbReference type="Proteomes" id="UP000825890">
    <property type="component" value="Unassembled WGS sequence"/>
</dbReference>
<gene>
    <name evidence="3" type="ORF">CKM354_000568700</name>
</gene>
<dbReference type="PANTHER" id="PTHR47784">
    <property type="entry name" value="STEROL UPTAKE CONTROL PROTEIN 2"/>
    <property type="match status" value="1"/>
</dbReference>
<keyword evidence="1" id="KW-0539">Nucleus</keyword>
<dbReference type="PROSITE" id="PS00463">
    <property type="entry name" value="ZN2_CY6_FUNGAL_1"/>
    <property type="match status" value="1"/>
</dbReference>
<evidence type="ECO:0000259" key="2">
    <source>
        <dbReference type="PROSITE" id="PS50048"/>
    </source>
</evidence>
<feature type="domain" description="Zn(2)-C6 fungal-type" evidence="2">
    <location>
        <begin position="13"/>
        <end position="43"/>
    </location>
</feature>
<accession>A0A9P3CDS7</accession>
<dbReference type="CDD" id="cd00067">
    <property type="entry name" value="GAL4"/>
    <property type="match status" value="1"/>
</dbReference>
<comment type="caution">
    <text evidence="3">The sequence shown here is derived from an EMBL/GenBank/DDBJ whole genome shotgun (WGS) entry which is preliminary data.</text>
</comment>
<name>A0A9P3CDS7_9PEZI</name>
<dbReference type="Gene3D" id="4.10.240.10">
    <property type="entry name" value="Zn(2)-C6 fungal-type DNA-binding domain"/>
    <property type="match status" value="1"/>
</dbReference>
<dbReference type="PROSITE" id="PS50048">
    <property type="entry name" value="ZN2_CY6_FUNGAL_2"/>
    <property type="match status" value="1"/>
</dbReference>
<evidence type="ECO:0000256" key="1">
    <source>
        <dbReference type="ARBA" id="ARBA00023242"/>
    </source>
</evidence>
<protein>
    <recommendedName>
        <fullName evidence="2">Zn(2)-C6 fungal-type domain-containing protein</fullName>
    </recommendedName>
</protein>
<reference evidence="3 4" key="1">
    <citation type="submission" date="2021-01" db="EMBL/GenBank/DDBJ databases">
        <title>Cercospora kikuchii MAFF 305040 whole genome shotgun sequence.</title>
        <authorList>
            <person name="Kashiwa T."/>
            <person name="Suzuki T."/>
        </authorList>
    </citation>
    <scope>NUCLEOTIDE SEQUENCE [LARGE SCALE GENOMIC DNA]</scope>
    <source>
        <strain evidence="3 4">MAFF 305040</strain>
    </source>
</reference>
<dbReference type="InterPro" id="IPR053157">
    <property type="entry name" value="Sterol_Uptake_Regulator"/>
</dbReference>
<dbReference type="AlphaFoldDB" id="A0A9P3CDS7"/>
<dbReference type="EMBL" id="BOLY01000003">
    <property type="protein sequence ID" value="GIZ42414.1"/>
    <property type="molecule type" value="Genomic_DNA"/>
</dbReference>
<keyword evidence="4" id="KW-1185">Reference proteome</keyword>
<dbReference type="Pfam" id="PF00172">
    <property type="entry name" value="Zn_clus"/>
    <property type="match status" value="1"/>
</dbReference>
<dbReference type="SMART" id="SM00066">
    <property type="entry name" value="GAL4"/>
    <property type="match status" value="1"/>
</dbReference>
<organism evidence="3 4">
    <name type="scientific">Cercospora kikuchii</name>
    <dbReference type="NCBI Taxonomy" id="84275"/>
    <lineage>
        <taxon>Eukaryota</taxon>
        <taxon>Fungi</taxon>
        <taxon>Dikarya</taxon>
        <taxon>Ascomycota</taxon>
        <taxon>Pezizomycotina</taxon>
        <taxon>Dothideomycetes</taxon>
        <taxon>Dothideomycetidae</taxon>
        <taxon>Mycosphaerellales</taxon>
        <taxon>Mycosphaerellaceae</taxon>
        <taxon>Cercospora</taxon>
    </lineage>
</organism>
<dbReference type="OrthoDB" id="416217at2759"/>
<dbReference type="InterPro" id="IPR001138">
    <property type="entry name" value="Zn2Cys6_DnaBD"/>
</dbReference>
<evidence type="ECO:0000313" key="3">
    <source>
        <dbReference type="EMBL" id="GIZ42414.1"/>
    </source>
</evidence>
<dbReference type="PANTHER" id="PTHR47784:SF5">
    <property type="entry name" value="STEROL UPTAKE CONTROL PROTEIN 2"/>
    <property type="match status" value="1"/>
</dbReference>
<evidence type="ECO:0000313" key="4">
    <source>
        <dbReference type="Proteomes" id="UP000825890"/>
    </source>
</evidence>
<dbReference type="GeneID" id="68291262"/>